<dbReference type="Proteomes" id="UP000183461">
    <property type="component" value="Unassembled WGS sequence"/>
</dbReference>
<reference evidence="1 2" key="1">
    <citation type="submission" date="2016-11" db="EMBL/GenBank/DDBJ databases">
        <authorList>
            <person name="Jaros S."/>
            <person name="Januszkiewicz K."/>
            <person name="Wedrychowicz H."/>
        </authorList>
    </citation>
    <scope>NUCLEOTIDE SEQUENCE [LARGE SCALE GENOMIC DNA]</scope>
    <source>
        <strain evidence="1 2">YL228</strain>
    </source>
</reference>
<sequence length="368" mass="42093">MFKYDIHERPENGADNIPAFSDEMKERIYSRIQRKQAFQQYESSYNERIFGAEKYSKPLFRKGLDIAASVFEKTGKTIACIPKETAKIFRNVTNNTEGCFEEVQVDSVEIYHISMWKRICSAALAMVIAAGTVIGGKCYYSQLKGIRITANSEMSCTKSSYVENLLTHETVTDDYEGEILGIKNWHIEKVIANSYITINYFINDVTGDVFAFSESKQDEPPAYLSDLDNDGNPELICNNVYGIVGGNNNNHALIFRIRNGEIEAGDFVNCYKDFADKHDLNISLKTDFSDEYDPERNKIVFTSKYTNTELELEIDNFKFQPVNSYPVLVNYYLGPLLGIDCWHFKKENINLEMENTCLIDQKTGVKFV</sequence>
<protein>
    <submittedName>
        <fullName evidence="1">Uncharacterized protein</fullName>
    </submittedName>
</protein>
<dbReference type="AlphaFoldDB" id="A0A1K1MD96"/>
<name>A0A1K1MD96_RUMFL</name>
<evidence type="ECO:0000313" key="2">
    <source>
        <dbReference type="Proteomes" id="UP000183461"/>
    </source>
</evidence>
<accession>A0A1K1MD96</accession>
<proteinExistence type="predicted"/>
<gene>
    <name evidence="1" type="ORF">SAMN02910280_1084</name>
</gene>
<dbReference type="EMBL" id="FPIP01000002">
    <property type="protein sequence ID" value="SFW21087.1"/>
    <property type="molecule type" value="Genomic_DNA"/>
</dbReference>
<organism evidence="1 2">
    <name type="scientific">Ruminococcus flavefaciens</name>
    <dbReference type="NCBI Taxonomy" id="1265"/>
    <lineage>
        <taxon>Bacteria</taxon>
        <taxon>Bacillati</taxon>
        <taxon>Bacillota</taxon>
        <taxon>Clostridia</taxon>
        <taxon>Eubacteriales</taxon>
        <taxon>Oscillospiraceae</taxon>
        <taxon>Ruminococcus</taxon>
    </lineage>
</organism>
<evidence type="ECO:0000313" key="1">
    <source>
        <dbReference type="EMBL" id="SFW21087.1"/>
    </source>
</evidence>